<keyword evidence="3" id="KW-1185">Reference proteome</keyword>
<keyword evidence="1" id="KW-1133">Transmembrane helix</keyword>
<evidence type="ECO:0000313" key="2">
    <source>
        <dbReference type="EMBL" id="GLO66416.1"/>
    </source>
</evidence>
<evidence type="ECO:0000256" key="1">
    <source>
        <dbReference type="SAM" id="Phobius"/>
    </source>
</evidence>
<dbReference type="InterPro" id="IPR046350">
    <property type="entry name" value="Cystatin_sf"/>
</dbReference>
<name>A0ABQ5TKY3_9BACI</name>
<dbReference type="SUPFAM" id="SSF54403">
    <property type="entry name" value="Cystatin/monellin"/>
    <property type="match status" value="1"/>
</dbReference>
<protein>
    <recommendedName>
        <fullName evidence="4">DUF5590 domain-containing protein</fullName>
    </recommendedName>
</protein>
<dbReference type="EMBL" id="BSKO01000001">
    <property type="protein sequence ID" value="GLO66416.1"/>
    <property type="molecule type" value="Genomic_DNA"/>
</dbReference>
<organism evidence="2 3">
    <name type="scientific">Oceanobacillus kimchii</name>
    <dbReference type="NCBI Taxonomy" id="746691"/>
    <lineage>
        <taxon>Bacteria</taxon>
        <taxon>Bacillati</taxon>
        <taxon>Bacillota</taxon>
        <taxon>Bacilli</taxon>
        <taxon>Bacillales</taxon>
        <taxon>Bacillaceae</taxon>
        <taxon>Oceanobacillus</taxon>
    </lineage>
</organism>
<keyword evidence="1" id="KW-0472">Membrane</keyword>
<evidence type="ECO:0000313" key="3">
    <source>
        <dbReference type="Proteomes" id="UP001275436"/>
    </source>
</evidence>
<dbReference type="Proteomes" id="UP001275436">
    <property type="component" value="Unassembled WGS sequence"/>
</dbReference>
<reference evidence="2 3" key="1">
    <citation type="submission" date="2023-02" db="EMBL/GenBank/DDBJ databases">
        <title>Oceanobacillus kimchii IFOP_LL358 isolated form Alexandrium catenella lab strain.</title>
        <authorList>
            <person name="Gajardo G."/>
            <person name="Ueki S."/>
            <person name="Maruyama F."/>
        </authorList>
    </citation>
    <scope>NUCLEOTIDE SEQUENCE [LARGE SCALE GENOMIC DNA]</scope>
    <source>
        <strain evidence="2 3">IFOP_LL358</strain>
    </source>
</reference>
<dbReference type="RefSeq" id="WP_017796879.1">
    <property type="nucleotide sequence ID" value="NZ_BSKO01000001.1"/>
</dbReference>
<gene>
    <name evidence="2" type="ORF">MACH08_22000</name>
</gene>
<evidence type="ECO:0008006" key="4">
    <source>
        <dbReference type="Google" id="ProtNLM"/>
    </source>
</evidence>
<comment type="caution">
    <text evidence="2">The sequence shown here is derived from an EMBL/GenBank/DDBJ whole genome shotgun (WGS) entry which is preliminary data.</text>
</comment>
<keyword evidence="1" id="KW-0812">Transmembrane</keyword>
<accession>A0ABQ5TKY3</accession>
<dbReference type="Gene3D" id="3.10.450.40">
    <property type="match status" value="2"/>
</dbReference>
<sequence length="171" mass="19909">MTNTKRKWFIYSLVGIGIILISLLAYCIYLYQVINDSRTSEMDTTKTQLLEQTSYVDIHSIESFHGTNSYHVLEAMNEAGEDKLVFYPLEGEQRQLTVFDMEDMLSKNTLIETWQSSCGSCKLVNVTPALVEGEAYWEITYHDNENNYVMNYHSITDGSLQEQFKYPKMFY</sequence>
<feature type="transmembrane region" description="Helical" evidence="1">
    <location>
        <begin position="9"/>
        <end position="31"/>
    </location>
</feature>
<proteinExistence type="predicted"/>